<evidence type="ECO:0000256" key="1">
    <source>
        <dbReference type="SAM" id="SignalP"/>
    </source>
</evidence>
<organism evidence="2 3">
    <name type="scientific">Fusarium poae</name>
    <dbReference type="NCBI Taxonomy" id="36050"/>
    <lineage>
        <taxon>Eukaryota</taxon>
        <taxon>Fungi</taxon>
        <taxon>Dikarya</taxon>
        <taxon>Ascomycota</taxon>
        <taxon>Pezizomycotina</taxon>
        <taxon>Sordariomycetes</taxon>
        <taxon>Hypocreomycetidae</taxon>
        <taxon>Hypocreales</taxon>
        <taxon>Nectriaceae</taxon>
        <taxon>Fusarium</taxon>
    </lineage>
</organism>
<dbReference type="PANTHER" id="PTHR41775">
    <property type="entry name" value="SECRETED PROTEIN-RELATED"/>
    <property type="match status" value="1"/>
</dbReference>
<sequence length="425" mass="46615">MLALTTLVLSSVWQTAAHVLPRDIDESVLSGNDTGNGTAPVRGDYTWTPTCKLPSAKDFMFPMGFDNFEKCVPATGTVNALMIFVDFPDAEDERSPKAMHDQLVPEAIEWYNQASYGKLNLNVKADTSAYLRMPKKASDYGWMQGGFWQDNYLNDALDVFTANGSRPAPEADFLYVVPTGRAANSLARSITRFDPISTRHGKKVTYKKAVLMAATEWDLQSMILVHETGHVFCMSDYYAFSGYQHQFTGEWGVMGMETGMAPDYFAWDKYRLGWIEDKAIDCVLEAGSTTHVLTPLAWNMDGKKAVIIAQSEISALVAEVRIATGLDGKICAPGVLLYKISIRAGNGALEVIDATPESLGCAGKLEDKNDATLSLTLEGSESLAYAPVSSLEVPGWDVNVTLVSVKGTDYTIRVDRKTDVKTDSW</sequence>
<dbReference type="Proteomes" id="UP000091967">
    <property type="component" value="Unassembled WGS sequence"/>
</dbReference>
<dbReference type="EMBL" id="LYXU01000002">
    <property type="protein sequence ID" value="OBS23270.1"/>
    <property type="molecule type" value="Genomic_DNA"/>
</dbReference>
<accession>A0A1B8AS04</accession>
<protein>
    <recommendedName>
        <fullName evidence="4">Peptidase M6-like domain-containing protein</fullName>
    </recommendedName>
</protein>
<dbReference type="PANTHER" id="PTHR41775:SF1">
    <property type="entry name" value="PEPTIDASE M6-LIKE DOMAIN-CONTAINING PROTEIN"/>
    <property type="match status" value="1"/>
</dbReference>
<evidence type="ECO:0000313" key="3">
    <source>
        <dbReference type="Proteomes" id="UP000091967"/>
    </source>
</evidence>
<keyword evidence="3" id="KW-1185">Reference proteome</keyword>
<dbReference type="AlphaFoldDB" id="A0A1B8AS04"/>
<proteinExistence type="predicted"/>
<gene>
    <name evidence="2" type="ORF">FPOA_03822</name>
</gene>
<feature type="chain" id="PRO_5008603148" description="Peptidase M6-like domain-containing protein" evidence="1">
    <location>
        <begin position="18"/>
        <end position="425"/>
    </location>
</feature>
<dbReference type="OMA" id="DTHVGDW"/>
<reference evidence="2 3" key="1">
    <citation type="submission" date="2016-06" db="EMBL/GenBank/DDBJ databases">
        <title>Living apart together: crosstalk between the core and supernumerary genomes in a fungal plant pathogen.</title>
        <authorList>
            <person name="Vanheule A."/>
            <person name="Audenaert K."/>
            <person name="Warris S."/>
            <person name="Van De Geest H."/>
            <person name="Schijlen E."/>
            <person name="Hofte M."/>
            <person name="De Saeger S."/>
            <person name="Haesaert G."/>
            <person name="Waalwijk C."/>
            <person name="Van Der Lee T."/>
        </authorList>
    </citation>
    <scope>NUCLEOTIDE SEQUENCE [LARGE SCALE GENOMIC DNA]</scope>
    <source>
        <strain evidence="2 3">2516</strain>
    </source>
</reference>
<keyword evidence="1" id="KW-0732">Signal</keyword>
<name>A0A1B8AS04_FUSPO</name>
<feature type="signal peptide" evidence="1">
    <location>
        <begin position="1"/>
        <end position="17"/>
    </location>
</feature>
<comment type="caution">
    <text evidence="2">The sequence shown here is derived from an EMBL/GenBank/DDBJ whole genome shotgun (WGS) entry which is preliminary data.</text>
</comment>
<evidence type="ECO:0008006" key="4">
    <source>
        <dbReference type="Google" id="ProtNLM"/>
    </source>
</evidence>
<evidence type="ECO:0000313" key="2">
    <source>
        <dbReference type="EMBL" id="OBS23270.1"/>
    </source>
</evidence>